<feature type="region of interest" description="Disordered" evidence="3">
    <location>
        <begin position="310"/>
        <end position="333"/>
    </location>
</feature>
<keyword evidence="6" id="KW-1185">Reference proteome</keyword>
<feature type="compositionally biased region" description="Polar residues" evidence="3">
    <location>
        <begin position="318"/>
        <end position="333"/>
    </location>
</feature>
<evidence type="ECO:0000259" key="4">
    <source>
        <dbReference type="PROSITE" id="PS51649"/>
    </source>
</evidence>
<dbReference type="InterPro" id="IPR043454">
    <property type="entry name" value="NPH3/RPT2-like"/>
</dbReference>
<dbReference type="PANTHER" id="PTHR32370">
    <property type="entry name" value="OS12G0117600 PROTEIN"/>
    <property type="match status" value="1"/>
</dbReference>
<reference evidence="5 6" key="1">
    <citation type="submission" date="2023-12" db="EMBL/GenBank/DDBJ databases">
        <title>A high-quality genome assembly for Dillenia turbinata (Dilleniales).</title>
        <authorList>
            <person name="Chanderbali A."/>
        </authorList>
    </citation>
    <scope>NUCLEOTIDE SEQUENCE [LARGE SCALE GENOMIC DNA]</scope>
    <source>
        <strain evidence="5">LSX21</strain>
        <tissue evidence="5">Leaf</tissue>
    </source>
</reference>
<evidence type="ECO:0000256" key="1">
    <source>
        <dbReference type="ARBA" id="ARBA00022786"/>
    </source>
</evidence>
<dbReference type="AlphaFoldDB" id="A0AAN8UU70"/>
<dbReference type="PROSITE" id="PS51649">
    <property type="entry name" value="NPH3"/>
    <property type="match status" value="1"/>
</dbReference>
<comment type="similarity">
    <text evidence="2">Belongs to the NPH3 family.</text>
</comment>
<name>A0AAN8UU70_9MAGN</name>
<keyword evidence="1" id="KW-0833">Ubl conjugation pathway</keyword>
<protein>
    <submittedName>
        <fullName evidence="5">NPH3 domain</fullName>
    </submittedName>
</protein>
<evidence type="ECO:0000256" key="2">
    <source>
        <dbReference type="PROSITE-ProRule" id="PRU00982"/>
    </source>
</evidence>
<accession>A0AAN8UU70</accession>
<dbReference type="Proteomes" id="UP001370490">
    <property type="component" value="Unassembled WGS sequence"/>
</dbReference>
<proteinExistence type="inferred from homology"/>
<evidence type="ECO:0000256" key="3">
    <source>
        <dbReference type="SAM" id="MobiDB-lite"/>
    </source>
</evidence>
<dbReference type="Pfam" id="PF03000">
    <property type="entry name" value="NPH3"/>
    <property type="match status" value="2"/>
</dbReference>
<dbReference type="EMBL" id="JBAMMX010000025">
    <property type="protein sequence ID" value="KAK6915567.1"/>
    <property type="molecule type" value="Genomic_DNA"/>
</dbReference>
<dbReference type="InterPro" id="IPR027356">
    <property type="entry name" value="NPH3_dom"/>
</dbReference>
<evidence type="ECO:0000313" key="5">
    <source>
        <dbReference type="EMBL" id="KAK6915567.1"/>
    </source>
</evidence>
<organism evidence="5 6">
    <name type="scientific">Dillenia turbinata</name>
    <dbReference type="NCBI Taxonomy" id="194707"/>
    <lineage>
        <taxon>Eukaryota</taxon>
        <taxon>Viridiplantae</taxon>
        <taxon>Streptophyta</taxon>
        <taxon>Embryophyta</taxon>
        <taxon>Tracheophyta</taxon>
        <taxon>Spermatophyta</taxon>
        <taxon>Magnoliopsida</taxon>
        <taxon>eudicotyledons</taxon>
        <taxon>Gunneridae</taxon>
        <taxon>Pentapetalae</taxon>
        <taxon>Dilleniales</taxon>
        <taxon>Dilleniaceae</taxon>
        <taxon>Dillenia</taxon>
    </lineage>
</organism>
<comment type="caution">
    <text evidence="5">The sequence shown here is derived from an EMBL/GenBank/DDBJ whole genome shotgun (WGS) entry which is preliminary data.</text>
</comment>
<gene>
    <name evidence="5" type="ORF">RJ641_020684</name>
</gene>
<feature type="domain" description="NPH3" evidence="4">
    <location>
        <begin position="212"/>
        <end position="312"/>
    </location>
</feature>
<evidence type="ECO:0000313" key="6">
    <source>
        <dbReference type="Proteomes" id="UP001370490"/>
    </source>
</evidence>
<sequence length="396" mass="44974">MEVLHCQANSQAHKVFREKKKYRLVVPGHDKAREKPSHVSLSGGKPTRCMVMPSNAAVVAETRERRNRTLFVRTKLANDLIVQVGEDCFHLHKQTTHQSKPENATETWWFEDVSRLRIDHFIEVPISKRNTDETGTSRIMHSLLDQITSRNTRLRSKVTTYKVQRITIKCLIRILPVDQNTVAFNFLLWLLKVAVMMEINSELNPASKTFAVGRLVDAYLALVAKGEKLKAKDFQSLAEALPQRSRYRNDNLHRAMDMFSKPHPNLTEEEETGLCKAMDYHKLSQEAREHMMKNVRLPLSFTTRASKHGKVDDCSRVQPLSNKIPGNNESYPGSRQSVLALPTIPGPLPKLQTDPSELENFRVRALSLLAVAGVSGFRQVSIPLGLHENLPEPVPR</sequence>